<evidence type="ECO:0000256" key="7">
    <source>
        <dbReference type="ARBA" id="ARBA00023239"/>
    </source>
</evidence>
<dbReference type="PANTHER" id="PTHR43406:SF1">
    <property type="entry name" value="TRYPTOPHAN SYNTHASE ALPHA CHAIN, CHLOROPLASTIC"/>
    <property type="match status" value="1"/>
</dbReference>
<comment type="subunit">
    <text evidence="3 9">Tetramer of two alpha and two beta chains.</text>
</comment>
<dbReference type="NCBIfam" id="TIGR00262">
    <property type="entry name" value="trpA"/>
    <property type="match status" value="1"/>
</dbReference>
<dbReference type="InterPro" id="IPR002028">
    <property type="entry name" value="Trp_synthase_suA"/>
</dbReference>
<reference evidence="11" key="1">
    <citation type="submission" date="2021-06" db="EMBL/GenBank/DDBJ databases">
        <title>44 bacteria genomes isolated from Dapeng, Shenzhen.</title>
        <authorList>
            <person name="Zheng W."/>
            <person name="Yu S."/>
            <person name="Huang Y."/>
        </authorList>
    </citation>
    <scope>NUCLEOTIDE SEQUENCE</scope>
    <source>
        <strain evidence="11">DP5N28-2</strain>
    </source>
</reference>
<keyword evidence="6 9" id="KW-0057">Aromatic amino acid biosynthesis</keyword>
<dbReference type="CDD" id="cd04724">
    <property type="entry name" value="Tryptophan_synthase_alpha"/>
    <property type="match status" value="1"/>
</dbReference>
<protein>
    <recommendedName>
        <fullName evidence="9">Tryptophan synthase alpha chain</fullName>
        <ecNumber evidence="9">4.2.1.20</ecNumber>
    </recommendedName>
</protein>
<dbReference type="HAMAP" id="MF_00131">
    <property type="entry name" value="Trp_synth_alpha"/>
    <property type="match status" value="1"/>
</dbReference>
<evidence type="ECO:0000256" key="5">
    <source>
        <dbReference type="ARBA" id="ARBA00022822"/>
    </source>
</evidence>
<feature type="active site" description="Proton acceptor" evidence="9">
    <location>
        <position position="57"/>
    </location>
</feature>
<comment type="similarity">
    <text evidence="9 10">Belongs to the TrpA family.</text>
</comment>
<dbReference type="InterPro" id="IPR011060">
    <property type="entry name" value="RibuloseP-bd_barrel"/>
</dbReference>
<evidence type="ECO:0000256" key="3">
    <source>
        <dbReference type="ARBA" id="ARBA00011270"/>
    </source>
</evidence>
<sequence length="262" mass="29539">MNNITMILKDRQSPALNIYFTAGFPELEDTVPVIRALSESGVDLIEIGMPYSDPMADGPTIQQSSARALKNGMSMEVLFDQVAQISEKVSTPLILMGYLNQMIQYGEERFLKRCRETGISGLIIPDLPPELYKMQYQEMFRNHQVEIIFLITPQTSEKRIRTIDELSDSFIYVVSDSSITGKSTEISKEQIAYFQRIQKMKLRNPTLIGFGISDHQSFSQAAEYSSGAIIGSAFIKRLDKEYGEKGIDEVVTKFVNEIKHGA</sequence>
<dbReference type="Pfam" id="PF00290">
    <property type="entry name" value="Trp_syntA"/>
    <property type="match status" value="1"/>
</dbReference>
<dbReference type="PANTHER" id="PTHR43406">
    <property type="entry name" value="TRYPTOPHAN SYNTHASE, ALPHA CHAIN"/>
    <property type="match status" value="1"/>
</dbReference>
<dbReference type="RefSeq" id="WP_222580349.1">
    <property type="nucleotide sequence ID" value="NZ_JAHVHU010000010.1"/>
</dbReference>
<gene>
    <name evidence="9 11" type="primary">trpA</name>
    <name evidence="11" type="ORF">KUV50_11735</name>
</gene>
<keyword evidence="12" id="KW-1185">Reference proteome</keyword>
<dbReference type="InterPro" id="IPR013785">
    <property type="entry name" value="Aldolase_TIM"/>
</dbReference>
<dbReference type="GO" id="GO:0005829">
    <property type="term" value="C:cytosol"/>
    <property type="evidence" value="ECO:0007669"/>
    <property type="project" value="TreeGrafter"/>
</dbReference>
<comment type="pathway">
    <text evidence="2 9">Amino-acid biosynthesis; L-tryptophan biosynthesis; L-tryptophan from chorismate: step 5/5.</text>
</comment>
<evidence type="ECO:0000313" key="11">
    <source>
        <dbReference type="EMBL" id="MBY5958811.1"/>
    </source>
</evidence>
<evidence type="ECO:0000256" key="4">
    <source>
        <dbReference type="ARBA" id="ARBA00022605"/>
    </source>
</evidence>
<comment type="function">
    <text evidence="1 9">The alpha subunit is responsible for the aldol cleavage of indoleglycerol phosphate to indole and glyceraldehyde 3-phosphate.</text>
</comment>
<dbReference type="SUPFAM" id="SSF51366">
    <property type="entry name" value="Ribulose-phoshate binding barrel"/>
    <property type="match status" value="1"/>
</dbReference>
<dbReference type="FunFam" id="3.20.20.70:FF:000037">
    <property type="entry name" value="Tryptophan synthase alpha chain"/>
    <property type="match status" value="1"/>
</dbReference>
<dbReference type="EC" id="4.2.1.20" evidence="9"/>
<evidence type="ECO:0000256" key="2">
    <source>
        <dbReference type="ARBA" id="ARBA00004733"/>
    </source>
</evidence>
<comment type="catalytic activity">
    <reaction evidence="8 9">
        <text>(1S,2R)-1-C-(indol-3-yl)glycerol 3-phosphate + L-serine = D-glyceraldehyde 3-phosphate + L-tryptophan + H2O</text>
        <dbReference type="Rhea" id="RHEA:10532"/>
        <dbReference type="ChEBI" id="CHEBI:15377"/>
        <dbReference type="ChEBI" id="CHEBI:33384"/>
        <dbReference type="ChEBI" id="CHEBI:57912"/>
        <dbReference type="ChEBI" id="CHEBI:58866"/>
        <dbReference type="ChEBI" id="CHEBI:59776"/>
        <dbReference type="EC" id="4.2.1.20"/>
    </reaction>
</comment>
<evidence type="ECO:0000256" key="8">
    <source>
        <dbReference type="ARBA" id="ARBA00049047"/>
    </source>
</evidence>
<keyword evidence="4 9" id="KW-0028">Amino-acid biosynthesis</keyword>
<dbReference type="Gene3D" id="3.20.20.70">
    <property type="entry name" value="Aldolase class I"/>
    <property type="match status" value="1"/>
</dbReference>
<evidence type="ECO:0000256" key="6">
    <source>
        <dbReference type="ARBA" id="ARBA00023141"/>
    </source>
</evidence>
<dbReference type="EMBL" id="JAHVHU010000010">
    <property type="protein sequence ID" value="MBY5958811.1"/>
    <property type="molecule type" value="Genomic_DNA"/>
</dbReference>
<accession>A0A953LBS1</accession>
<comment type="caution">
    <text evidence="11">The sequence shown here is derived from an EMBL/GenBank/DDBJ whole genome shotgun (WGS) entry which is preliminary data.</text>
</comment>
<evidence type="ECO:0000313" key="12">
    <source>
        <dbReference type="Proteomes" id="UP000753961"/>
    </source>
</evidence>
<organism evidence="11 12">
    <name type="scientific">Membranihabitans marinus</name>
    <dbReference type="NCBI Taxonomy" id="1227546"/>
    <lineage>
        <taxon>Bacteria</taxon>
        <taxon>Pseudomonadati</taxon>
        <taxon>Bacteroidota</taxon>
        <taxon>Saprospiria</taxon>
        <taxon>Saprospirales</taxon>
        <taxon>Saprospiraceae</taxon>
        <taxon>Membranihabitans</taxon>
    </lineage>
</organism>
<dbReference type="Proteomes" id="UP000753961">
    <property type="component" value="Unassembled WGS sequence"/>
</dbReference>
<name>A0A953LBS1_9BACT</name>
<dbReference type="AlphaFoldDB" id="A0A953LBS1"/>
<evidence type="ECO:0000256" key="9">
    <source>
        <dbReference type="HAMAP-Rule" id="MF_00131"/>
    </source>
</evidence>
<dbReference type="InterPro" id="IPR018204">
    <property type="entry name" value="Trp_synthase_alpha_AS"/>
</dbReference>
<evidence type="ECO:0000256" key="10">
    <source>
        <dbReference type="RuleBase" id="RU003662"/>
    </source>
</evidence>
<evidence type="ECO:0000256" key="1">
    <source>
        <dbReference type="ARBA" id="ARBA00003365"/>
    </source>
</evidence>
<keyword evidence="7 9" id="KW-0456">Lyase</keyword>
<dbReference type="PROSITE" id="PS00167">
    <property type="entry name" value="TRP_SYNTHASE_ALPHA"/>
    <property type="match status" value="1"/>
</dbReference>
<dbReference type="GO" id="GO:0004834">
    <property type="term" value="F:tryptophan synthase activity"/>
    <property type="evidence" value="ECO:0007669"/>
    <property type="project" value="UniProtKB-UniRule"/>
</dbReference>
<feature type="active site" description="Proton acceptor" evidence="9">
    <location>
        <position position="46"/>
    </location>
</feature>
<proteinExistence type="inferred from homology"/>
<keyword evidence="5 9" id="KW-0822">Tryptophan biosynthesis</keyword>